<reference evidence="1 2" key="1">
    <citation type="journal article" date="2024" name="BMC Genomics">
        <title>De novo assembly and annotation of Popillia japonica's genome with initial clues to its potential as an invasive pest.</title>
        <authorList>
            <person name="Cucini C."/>
            <person name="Boschi S."/>
            <person name="Funari R."/>
            <person name="Cardaioli E."/>
            <person name="Iannotti N."/>
            <person name="Marturano G."/>
            <person name="Paoli F."/>
            <person name="Bruttini M."/>
            <person name="Carapelli A."/>
            <person name="Frati F."/>
            <person name="Nardi F."/>
        </authorList>
    </citation>
    <scope>NUCLEOTIDE SEQUENCE [LARGE SCALE GENOMIC DNA]</scope>
    <source>
        <strain evidence="1">DMR45628</strain>
    </source>
</reference>
<dbReference type="EMBL" id="JASPKY010000283">
    <property type="protein sequence ID" value="KAK9711193.1"/>
    <property type="molecule type" value="Genomic_DNA"/>
</dbReference>
<dbReference type="Proteomes" id="UP001458880">
    <property type="component" value="Unassembled WGS sequence"/>
</dbReference>
<name>A0AAW1K1G9_POPJA</name>
<evidence type="ECO:0000313" key="1">
    <source>
        <dbReference type="EMBL" id="KAK9711193.1"/>
    </source>
</evidence>
<evidence type="ECO:0008006" key="3">
    <source>
        <dbReference type="Google" id="ProtNLM"/>
    </source>
</evidence>
<evidence type="ECO:0000313" key="2">
    <source>
        <dbReference type="Proteomes" id="UP001458880"/>
    </source>
</evidence>
<dbReference type="AlphaFoldDB" id="A0AAW1K1G9"/>
<gene>
    <name evidence="1" type="ORF">QE152_g25539</name>
</gene>
<keyword evidence="2" id="KW-1185">Reference proteome</keyword>
<protein>
    <recommendedName>
        <fullName evidence="3">HTH CENPB-type domain-containing protein</fullName>
    </recommendedName>
</protein>
<proteinExistence type="predicted"/>
<comment type="caution">
    <text evidence="1">The sequence shown here is derived from an EMBL/GenBank/DDBJ whole genome shotgun (WGS) entry which is preliminary data.</text>
</comment>
<accession>A0AAW1K1G9</accession>
<organism evidence="1 2">
    <name type="scientific">Popillia japonica</name>
    <name type="common">Japanese beetle</name>
    <dbReference type="NCBI Taxonomy" id="7064"/>
    <lineage>
        <taxon>Eukaryota</taxon>
        <taxon>Metazoa</taxon>
        <taxon>Ecdysozoa</taxon>
        <taxon>Arthropoda</taxon>
        <taxon>Hexapoda</taxon>
        <taxon>Insecta</taxon>
        <taxon>Pterygota</taxon>
        <taxon>Neoptera</taxon>
        <taxon>Endopterygota</taxon>
        <taxon>Coleoptera</taxon>
        <taxon>Polyphaga</taxon>
        <taxon>Scarabaeiformia</taxon>
        <taxon>Scarabaeidae</taxon>
        <taxon>Rutelinae</taxon>
        <taxon>Popillia</taxon>
    </lineage>
</organism>
<sequence length="105" mass="11845">MLQEEIVKKKRIWARKWIEDREPTGGCILLYAAASVQYKIPRISLLYKIKGKYSVDCKSGLDTVLTAEEETILSNWIIQVGNTGFPITKDSLLDCVALLVKTLSN</sequence>